<protein>
    <submittedName>
        <fullName evidence="4">6107_t:CDS:1</fullName>
    </submittedName>
</protein>
<accession>A0A9N9C3B0</accession>
<feature type="domain" description="TLDc" evidence="3">
    <location>
        <begin position="450"/>
        <end position="614"/>
    </location>
</feature>
<dbReference type="SMART" id="SM00225">
    <property type="entry name" value="BTB"/>
    <property type="match status" value="1"/>
</dbReference>
<dbReference type="InterPro" id="IPR006571">
    <property type="entry name" value="TLDc_dom"/>
</dbReference>
<evidence type="ECO:0000259" key="2">
    <source>
        <dbReference type="PROSITE" id="PS50097"/>
    </source>
</evidence>
<sequence>MNLQFLPCLSRDLGQLLANTDTSDVIIRVRKNDVDEDSKEECVFRAHSQIIRARCRKLGELMDKEKSAKDGIDGKKLNEVVITLSDMTSKTFRVLLEYIYTGKLAIVNFSPSEVISLLATASAYSLFDIISYIQTQLISQTAAWISQNSLGLYLRFRNDTSFEVLTTHCKQVMRKSPSSVMKNEKFIMMDKESVIELVQCAERKMEAVEIWESVLDWGKAQANIEEADCDKWTLEEKERIAEILEDVLVRVRFSQMSSTDIHSKVMPYVDILPRVSKNLLDYKEKKPTTKRDSEDEGEKRDSKGIETGLHDDENDLRKSVGGSYKEKTKGNRVEGIIVMPGAAVVRSVNNPSPAAKTSTMVTLTGSISSQFQLSPPSSPSSTFPLSSSKNKIFPLIQTISTYNIFSTKPQRSLRTPPISPIRKHFSSPTPPLSSTLINDHHTGWVSACIDYLNVIQGEEHTMYSRENNPYKYELLLRGSRDGFTSVAFHKLCDNKGPTVMVLKIMGTREIIGGYSPLDWTSPFLWRYGSTSDSFLFSFAYGELKNAVLSRPKDKSTAIKCRKSNGPVFGYGPDLCMWSDEYEKKWCCYQCSYEPSIRFADGEFWIDEMEVFAVKQRK</sequence>
<reference evidence="4" key="1">
    <citation type="submission" date="2021-06" db="EMBL/GenBank/DDBJ databases">
        <authorList>
            <person name="Kallberg Y."/>
            <person name="Tangrot J."/>
            <person name="Rosling A."/>
        </authorList>
    </citation>
    <scope>NUCLEOTIDE SEQUENCE</scope>
    <source>
        <strain evidence="4">BR232B</strain>
    </source>
</reference>
<dbReference type="Gene3D" id="3.30.710.10">
    <property type="entry name" value="Potassium Channel Kv1.1, Chain A"/>
    <property type="match status" value="1"/>
</dbReference>
<dbReference type="SUPFAM" id="SSF54695">
    <property type="entry name" value="POZ domain"/>
    <property type="match status" value="1"/>
</dbReference>
<dbReference type="Pfam" id="PF07534">
    <property type="entry name" value="TLD"/>
    <property type="match status" value="1"/>
</dbReference>
<evidence type="ECO:0000313" key="4">
    <source>
        <dbReference type="EMBL" id="CAG8585003.1"/>
    </source>
</evidence>
<keyword evidence="5" id="KW-1185">Reference proteome</keyword>
<dbReference type="Proteomes" id="UP000789739">
    <property type="component" value="Unassembled WGS sequence"/>
</dbReference>
<dbReference type="InterPro" id="IPR000210">
    <property type="entry name" value="BTB/POZ_dom"/>
</dbReference>
<evidence type="ECO:0000259" key="3">
    <source>
        <dbReference type="PROSITE" id="PS51886"/>
    </source>
</evidence>
<feature type="region of interest" description="Disordered" evidence="1">
    <location>
        <begin position="283"/>
        <end position="327"/>
    </location>
</feature>
<evidence type="ECO:0000256" key="1">
    <source>
        <dbReference type="SAM" id="MobiDB-lite"/>
    </source>
</evidence>
<name>A0A9N9C3B0_9GLOM</name>
<comment type="caution">
    <text evidence="4">The sequence shown here is derived from an EMBL/GenBank/DDBJ whole genome shotgun (WGS) entry which is preliminary data.</text>
</comment>
<dbReference type="AlphaFoldDB" id="A0A9N9C3B0"/>
<evidence type="ECO:0000313" key="5">
    <source>
        <dbReference type="Proteomes" id="UP000789739"/>
    </source>
</evidence>
<dbReference type="PROSITE" id="PS51886">
    <property type="entry name" value="TLDC"/>
    <property type="match status" value="1"/>
</dbReference>
<organism evidence="4 5">
    <name type="scientific">Paraglomus brasilianum</name>
    <dbReference type="NCBI Taxonomy" id="144538"/>
    <lineage>
        <taxon>Eukaryota</taxon>
        <taxon>Fungi</taxon>
        <taxon>Fungi incertae sedis</taxon>
        <taxon>Mucoromycota</taxon>
        <taxon>Glomeromycotina</taxon>
        <taxon>Glomeromycetes</taxon>
        <taxon>Paraglomerales</taxon>
        <taxon>Paraglomeraceae</taxon>
        <taxon>Paraglomus</taxon>
    </lineage>
</organism>
<dbReference type="CDD" id="cd18186">
    <property type="entry name" value="BTB_POZ_ZBTB_KLHL-like"/>
    <property type="match status" value="1"/>
</dbReference>
<dbReference type="EMBL" id="CAJVPI010000959">
    <property type="protein sequence ID" value="CAG8585003.1"/>
    <property type="molecule type" value="Genomic_DNA"/>
</dbReference>
<dbReference type="SMART" id="SM00584">
    <property type="entry name" value="TLDc"/>
    <property type="match status" value="1"/>
</dbReference>
<dbReference type="OrthoDB" id="2435836at2759"/>
<feature type="domain" description="BTB" evidence="2">
    <location>
        <begin position="23"/>
        <end position="108"/>
    </location>
</feature>
<dbReference type="Pfam" id="PF00651">
    <property type="entry name" value="BTB"/>
    <property type="match status" value="1"/>
</dbReference>
<dbReference type="PROSITE" id="PS50097">
    <property type="entry name" value="BTB"/>
    <property type="match status" value="1"/>
</dbReference>
<dbReference type="PANTHER" id="PTHR24410:SF23">
    <property type="entry name" value="BTB DOMAIN-CONTAINING PROTEIN-RELATED"/>
    <property type="match status" value="1"/>
</dbReference>
<dbReference type="PANTHER" id="PTHR24410">
    <property type="entry name" value="HL07962P-RELATED"/>
    <property type="match status" value="1"/>
</dbReference>
<dbReference type="Gene3D" id="1.25.40.420">
    <property type="match status" value="1"/>
</dbReference>
<gene>
    <name evidence="4" type="ORF">PBRASI_LOCUS6822</name>
</gene>
<proteinExistence type="predicted"/>
<dbReference type="InterPro" id="IPR051481">
    <property type="entry name" value="BTB-POZ/Galectin-3-binding"/>
</dbReference>
<dbReference type="InterPro" id="IPR011333">
    <property type="entry name" value="SKP1/BTB/POZ_sf"/>
</dbReference>